<dbReference type="eggNOG" id="arCOG02174">
    <property type="taxonomic scope" value="Archaea"/>
</dbReference>
<protein>
    <submittedName>
        <fullName evidence="9">Patched family protein</fullName>
    </submittedName>
</protein>
<reference evidence="9 10" key="1">
    <citation type="journal article" date="2014" name="ISME J.">
        <title>Trehalose/2-sulfotrehalose biosynthesis and glycine-betaine uptake are widely spread mechanisms for osmoadaptation in the Halobacteriales.</title>
        <authorList>
            <person name="Youssef N.H."/>
            <person name="Savage-Ashlock K.N."/>
            <person name="McCully A.L."/>
            <person name="Luedtke B."/>
            <person name="Shaw E.I."/>
            <person name="Hoff W.D."/>
            <person name="Elshahed M.S."/>
        </authorList>
    </citation>
    <scope>NUCLEOTIDE SEQUENCE [LARGE SCALE GENOMIC DNA]</scope>
    <source>
        <strain evidence="9 10">DX253</strain>
    </source>
</reference>
<feature type="compositionally biased region" description="Polar residues" evidence="6">
    <location>
        <begin position="248"/>
        <end position="264"/>
    </location>
</feature>
<evidence type="ECO:0000256" key="7">
    <source>
        <dbReference type="SAM" id="Phobius"/>
    </source>
</evidence>
<feature type="domain" description="SSD" evidence="8">
    <location>
        <begin position="676"/>
        <end position="801"/>
    </location>
</feature>
<feature type="compositionally biased region" description="Basic and acidic residues" evidence="6">
    <location>
        <begin position="377"/>
        <end position="388"/>
    </location>
</feature>
<evidence type="ECO:0000256" key="1">
    <source>
        <dbReference type="ARBA" id="ARBA00004651"/>
    </source>
</evidence>
<feature type="region of interest" description="Disordered" evidence="6">
    <location>
        <begin position="159"/>
        <end position="282"/>
    </location>
</feature>
<dbReference type="PANTHER" id="PTHR33406">
    <property type="entry name" value="MEMBRANE PROTEIN MJ1562-RELATED"/>
    <property type="match status" value="1"/>
</dbReference>
<dbReference type="InterPro" id="IPR004869">
    <property type="entry name" value="MMPL_dom"/>
</dbReference>
<evidence type="ECO:0000313" key="10">
    <source>
        <dbReference type="Proteomes" id="UP000003751"/>
    </source>
</evidence>
<dbReference type="CDD" id="cd16914">
    <property type="entry name" value="EcfT"/>
    <property type="match status" value="1"/>
</dbReference>
<feature type="compositionally biased region" description="Basic and acidic residues" evidence="6">
    <location>
        <begin position="163"/>
        <end position="222"/>
    </location>
</feature>
<dbReference type="SUPFAM" id="SSF82866">
    <property type="entry name" value="Multidrug efflux transporter AcrB transmembrane domain"/>
    <property type="match status" value="2"/>
</dbReference>
<comment type="caution">
    <text evidence="9">The sequence shown here is derived from an EMBL/GenBank/DDBJ whole genome shotgun (WGS) entry which is preliminary data.</text>
</comment>
<dbReference type="InterPro" id="IPR050545">
    <property type="entry name" value="Mycobact_MmpL"/>
</dbReference>
<dbReference type="AlphaFoldDB" id="E7QMN1"/>
<evidence type="ECO:0000256" key="6">
    <source>
        <dbReference type="SAM" id="MobiDB-lite"/>
    </source>
</evidence>
<keyword evidence="2" id="KW-1003">Cell membrane</keyword>
<dbReference type="Proteomes" id="UP000003751">
    <property type="component" value="Unassembled WGS sequence"/>
</dbReference>
<feature type="transmembrane region" description="Helical" evidence="7">
    <location>
        <begin position="776"/>
        <end position="798"/>
    </location>
</feature>
<feature type="domain" description="SSD" evidence="8">
    <location>
        <begin position="1066"/>
        <end position="1226"/>
    </location>
</feature>
<feature type="transmembrane region" description="Helical" evidence="7">
    <location>
        <begin position="650"/>
        <end position="669"/>
    </location>
</feature>
<evidence type="ECO:0000256" key="2">
    <source>
        <dbReference type="ARBA" id="ARBA00022475"/>
    </source>
</evidence>
<dbReference type="eggNOG" id="arCOG00373">
    <property type="taxonomic scope" value="Archaea"/>
</dbReference>
<keyword evidence="3 7" id="KW-0812">Transmembrane</keyword>
<evidence type="ECO:0000256" key="4">
    <source>
        <dbReference type="ARBA" id="ARBA00022989"/>
    </source>
</evidence>
<dbReference type="Gene3D" id="1.20.1640.10">
    <property type="entry name" value="Multidrug efflux transporter AcrB transmembrane domain"/>
    <property type="match status" value="2"/>
</dbReference>
<keyword evidence="5 7" id="KW-0472">Membrane</keyword>
<dbReference type="InterPro" id="IPR003339">
    <property type="entry name" value="ABC/ECF_trnsptr_transmembrane"/>
</dbReference>
<feature type="transmembrane region" description="Helical" evidence="7">
    <location>
        <begin position="842"/>
        <end position="861"/>
    </location>
</feature>
<gene>
    <name evidence="9" type="ORF">ZOD2009_00235</name>
</gene>
<dbReference type="PANTHER" id="PTHR33406:SF13">
    <property type="entry name" value="MEMBRANE PROTEIN YDFJ"/>
    <property type="match status" value="1"/>
</dbReference>
<keyword evidence="4 7" id="KW-1133">Transmembrane helix</keyword>
<dbReference type="EMBL" id="AEMG01000001">
    <property type="protein sequence ID" value="EFW94215.1"/>
    <property type="molecule type" value="Genomic_DNA"/>
</dbReference>
<feature type="transmembrane region" description="Helical" evidence="7">
    <location>
        <begin position="1175"/>
        <end position="1195"/>
    </location>
</feature>
<feature type="transmembrane region" description="Helical" evidence="7">
    <location>
        <begin position="1201"/>
        <end position="1227"/>
    </location>
</feature>
<comment type="subcellular location">
    <subcellularLocation>
        <location evidence="1">Cell membrane</location>
        <topology evidence="1">Multi-pass membrane protein</topology>
    </subcellularLocation>
</comment>
<feature type="compositionally biased region" description="Basic and acidic residues" evidence="6">
    <location>
        <begin position="265"/>
        <end position="282"/>
    </location>
</feature>
<organism evidence="9 10">
    <name type="scientific">Haladaptatus paucihalophilus DX253</name>
    <dbReference type="NCBI Taxonomy" id="797209"/>
    <lineage>
        <taxon>Archaea</taxon>
        <taxon>Methanobacteriati</taxon>
        <taxon>Methanobacteriota</taxon>
        <taxon>Stenosarchaea group</taxon>
        <taxon>Halobacteria</taxon>
        <taxon>Halobacteriales</taxon>
        <taxon>Haladaptataceae</taxon>
        <taxon>Haladaptatus</taxon>
    </lineage>
</organism>
<feature type="transmembrane region" description="Helical" evidence="7">
    <location>
        <begin position="703"/>
        <end position="723"/>
    </location>
</feature>
<feature type="transmembrane region" description="Helical" evidence="7">
    <location>
        <begin position="1074"/>
        <end position="1093"/>
    </location>
</feature>
<evidence type="ECO:0000259" key="8">
    <source>
        <dbReference type="PROSITE" id="PS50156"/>
    </source>
</evidence>
<feature type="compositionally biased region" description="Basic and acidic residues" evidence="6">
    <location>
        <begin position="450"/>
        <end position="476"/>
    </location>
</feature>
<feature type="compositionally biased region" description="Basic and acidic residues" evidence="6">
    <location>
        <begin position="405"/>
        <end position="422"/>
    </location>
</feature>
<feature type="transmembrane region" description="Helical" evidence="7">
    <location>
        <begin position="1127"/>
        <end position="1145"/>
    </location>
</feature>
<dbReference type="STRING" id="797209.GCA_000376445_04061"/>
<feature type="transmembrane region" description="Helical" evidence="7">
    <location>
        <begin position="744"/>
        <end position="764"/>
    </location>
</feature>
<accession>E7QMN1</accession>
<proteinExistence type="predicted"/>
<feature type="compositionally biased region" description="Low complexity" evidence="6">
    <location>
        <begin position="389"/>
        <end position="404"/>
    </location>
</feature>
<evidence type="ECO:0000256" key="5">
    <source>
        <dbReference type="ARBA" id="ARBA00023136"/>
    </source>
</evidence>
<feature type="transmembrane region" description="Helical" evidence="7">
    <location>
        <begin position="1100"/>
        <end position="1121"/>
    </location>
</feature>
<dbReference type="PATRIC" id="fig|797209.4.peg.33"/>
<evidence type="ECO:0000256" key="3">
    <source>
        <dbReference type="ARBA" id="ARBA00022692"/>
    </source>
</evidence>
<evidence type="ECO:0000313" key="9">
    <source>
        <dbReference type="EMBL" id="EFW94215.1"/>
    </source>
</evidence>
<sequence length="1255" mass="137382">MKMSLSDKLGDKIVKHSRLFIVALLVFSLILGSGASMVGQSSSLDSFQSDSSSAAKAQSYISENFSTGSNNTTSAQIIVRDNNTLSKESLKNQIKLQQKLRNNNTVNETLTEDSPTVGIANILATTVNQLDKAEELKSRGENLQERKENLTEWGKQLQTRSEQLNESKEELQQRGEQLKERGEELQARGEKLQQRSDELNRSKQDLQQRGEELKEEGQELKQRGQTLQQRSDELNESKAQLQAKGQELQAQAKQLNESKAQLRNQSEELKQRAQELNESRAELEQRQANLEVRAQELNQTQRELAARNESLQERRATIEEAHQNGTINDTEYEQRLDSLREEQAELKADQAQLANESAALQQDRQELEVDAQQLEQRAAELESDKAELEQQSEQLQESAGQLQAERAELEQRSAELQQEGKELQQAFSELQQDKKELQEKQAALEADSQQLKERGAQLKEDSQRLQEDSQELKEAQAELENDSEQLKEEGQQLQEQFENFKDAQKALKEDGQELKNDQQALQNGANFTLSEQLSILESHNQSEIDNATTTILAENSSFGGASAGGDGAFAFMPTSYKAGSTDANATMIVVTQQAEGETTSSQTSSDRIMNSQLAMQTIAHEQFKAEQSSVLVFGSGIISDETQRSMSDSILIVGPLAVIFVLGVLIFAYRDLLDIILGLFGISLVLVWTFGFMGWTGIDFNQIFIAVPVLLIGLSIDYAIHVFMRHREERDRTEGVKQSMKVTLSSLGIALILVTVTAVIGFLSNLVSDVPPIRQFGIVSSVGITAALIIFGILIPALKTELDSFLEARGWDREKRAFGTGGGRLGAVLAGGATAARKAPRIVLAIAVILTVLGGAGAAQVDTSFSQEDFLASNPSGVMTELPEPFAPGEYTVKSSLEYVNNNFLRQDSNAEILIRGDITQPSTLETVDKAENEAAEKDSTVVLSSGDPDIDSPLSVMRSVANENDSFKTTFENADTNGDGVPDRNLKSVYDKLYTVAPDQAKSVLYRTDDGQYKAIHMTVSVKGSASGGAVSEQMKAVAETIEQESTLNAVATGQPIIFKIVQDQLLNSVIESLLITLGATFIFLMITYYFLHGSATLGFITMLPVAFSVSWILGTMYLLGISFNVITGLITSLTVGLGIAYSIHLSERYIHELDEQPSVWVAMRKSVTGTGGALLGSAATTVGGFGVLVFAILPPLQQFGIITGLTIIYSFLASVFVLPSLLALWTRYLGPGGAMTAEPADKSTVDNVGATDD</sequence>
<dbReference type="Pfam" id="PF03176">
    <property type="entry name" value="MMPL"/>
    <property type="match status" value="2"/>
</dbReference>
<name>E7QMN1_HALPU</name>
<feature type="region of interest" description="Disordered" evidence="6">
    <location>
        <begin position="377"/>
        <end position="491"/>
    </location>
</feature>
<dbReference type="PROSITE" id="PS50156">
    <property type="entry name" value="SSD"/>
    <property type="match status" value="2"/>
</dbReference>
<dbReference type="InterPro" id="IPR000731">
    <property type="entry name" value="SSD"/>
</dbReference>
<feature type="transmembrane region" description="Helical" evidence="7">
    <location>
        <begin position="676"/>
        <end position="697"/>
    </location>
</feature>
<dbReference type="GO" id="GO:0005886">
    <property type="term" value="C:plasma membrane"/>
    <property type="evidence" value="ECO:0007669"/>
    <property type="project" value="UniProtKB-SubCell"/>
</dbReference>